<evidence type="ECO:0000256" key="1">
    <source>
        <dbReference type="ARBA" id="ARBA00022741"/>
    </source>
</evidence>
<evidence type="ECO:0000256" key="2">
    <source>
        <dbReference type="ARBA" id="ARBA00022840"/>
    </source>
</evidence>
<dbReference type="PANTHER" id="PTHR32071:SF122">
    <property type="entry name" value="SIGMA FACTOR"/>
    <property type="match status" value="1"/>
</dbReference>
<dbReference type="FunFam" id="3.40.50.300:FF:000006">
    <property type="entry name" value="DNA-binding transcriptional regulator NtrC"/>
    <property type="match status" value="1"/>
</dbReference>
<dbReference type="AlphaFoldDB" id="A0A2N1PL70"/>
<feature type="region of interest" description="Disordered" evidence="5">
    <location>
        <begin position="407"/>
        <end position="429"/>
    </location>
</feature>
<dbReference type="SUPFAM" id="SSF55785">
    <property type="entry name" value="PYP-like sensor domain (PAS domain)"/>
    <property type="match status" value="1"/>
</dbReference>
<dbReference type="PROSITE" id="PS50045">
    <property type="entry name" value="SIGMA54_INTERACT_4"/>
    <property type="match status" value="1"/>
</dbReference>
<dbReference type="InterPro" id="IPR002078">
    <property type="entry name" value="Sigma_54_int"/>
</dbReference>
<proteinExistence type="predicted"/>
<dbReference type="InterPro" id="IPR058031">
    <property type="entry name" value="AAA_lid_NorR"/>
</dbReference>
<dbReference type="InterPro" id="IPR009057">
    <property type="entry name" value="Homeodomain-like_sf"/>
</dbReference>
<dbReference type="SUPFAM" id="SSF52540">
    <property type="entry name" value="P-loop containing nucleoside triphosphate hydrolases"/>
    <property type="match status" value="1"/>
</dbReference>
<dbReference type="PANTHER" id="PTHR32071">
    <property type="entry name" value="TRANSCRIPTIONAL REGULATORY PROTEIN"/>
    <property type="match status" value="1"/>
</dbReference>
<dbReference type="PROSITE" id="PS50112">
    <property type="entry name" value="PAS"/>
    <property type="match status" value="1"/>
</dbReference>
<dbReference type="SUPFAM" id="SSF46689">
    <property type="entry name" value="Homeodomain-like"/>
    <property type="match status" value="1"/>
</dbReference>
<evidence type="ECO:0000313" key="9">
    <source>
        <dbReference type="Proteomes" id="UP000233256"/>
    </source>
</evidence>
<dbReference type="Pfam" id="PF02954">
    <property type="entry name" value="HTH_8"/>
    <property type="match status" value="1"/>
</dbReference>
<comment type="caution">
    <text evidence="8">The sequence shown here is derived from an EMBL/GenBank/DDBJ whole genome shotgun (WGS) entry which is preliminary data.</text>
</comment>
<dbReference type="PROSITE" id="PS00675">
    <property type="entry name" value="SIGMA54_INTERACT_1"/>
    <property type="match status" value="1"/>
</dbReference>
<dbReference type="Pfam" id="PF13426">
    <property type="entry name" value="PAS_9"/>
    <property type="match status" value="1"/>
</dbReference>
<dbReference type="InterPro" id="IPR000014">
    <property type="entry name" value="PAS"/>
</dbReference>
<keyword evidence="3" id="KW-0805">Transcription regulation</keyword>
<evidence type="ECO:0000259" key="6">
    <source>
        <dbReference type="PROSITE" id="PS50045"/>
    </source>
</evidence>
<dbReference type="PROSITE" id="PS00688">
    <property type="entry name" value="SIGMA54_INTERACT_3"/>
    <property type="match status" value="1"/>
</dbReference>
<dbReference type="InterPro" id="IPR027417">
    <property type="entry name" value="P-loop_NTPase"/>
</dbReference>
<dbReference type="CDD" id="cd00009">
    <property type="entry name" value="AAA"/>
    <property type="match status" value="1"/>
</dbReference>
<keyword evidence="1" id="KW-0547">Nucleotide-binding</keyword>
<evidence type="ECO:0000313" key="8">
    <source>
        <dbReference type="EMBL" id="PKK89103.1"/>
    </source>
</evidence>
<dbReference type="SMART" id="SM00382">
    <property type="entry name" value="AAA"/>
    <property type="match status" value="1"/>
</dbReference>
<dbReference type="Pfam" id="PF00158">
    <property type="entry name" value="Sigma54_activat"/>
    <property type="match status" value="1"/>
</dbReference>
<dbReference type="InterPro" id="IPR025944">
    <property type="entry name" value="Sigma_54_int_dom_CS"/>
</dbReference>
<dbReference type="GO" id="GO:0005524">
    <property type="term" value="F:ATP binding"/>
    <property type="evidence" value="ECO:0007669"/>
    <property type="project" value="UniProtKB-KW"/>
</dbReference>
<evidence type="ECO:0000256" key="5">
    <source>
        <dbReference type="SAM" id="MobiDB-lite"/>
    </source>
</evidence>
<dbReference type="InterPro" id="IPR025662">
    <property type="entry name" value="Sigma_54_int_dom_ATP-bd_1"/>
</dbReference>
<keyword evidence="4" id="KW-0804">Transcription</keyword>
<sequence length="498" mass="54554">MEVIEKSATTEAILESISDGVFTVDRNWNIVYFNRAAESITGIQRTEALAKPCSEVFRSSMCENGCPLRQTMDSGIPIINRAGFIVDTQGNRIPVSVSTAVLRNSDGEIVGGAETFRDLSEMEALRREITGRQRVGDMVSRSPAMRRIFDFLPVVASSGSTFLIGGETGTGKELLARAVHDISPFSAEPFVSVNCGALPDNLLESELFGYRKGAFTGAWQNKPGRFSLAGKGTLFLDEIGEISQAMQVQLLRVLQERKFEPLGSTSSELFSGRIMAATHRNLEQMVAEGQFRQDLYYRINVVRLEIPPLRNRLEDIPILVEHFIHRFNTLQARNIEGITPDCLDMLLTHHWPGNIRELENVVERAFVTCRHGLIGIEHIGPLQFISGHSYSEGKSHFSRTEAARVTQNAPAGVKTSAAARATDTGQDTGQDKDIATVLAADQAADNGMSSAVARAQTEAILHALASNGNSRVRAAAALGIHKTTLHRKMRALDIKAPR</sequence>
<dbReference type="Gene3D" id="1.10.8.60">
    <property type="match status" value="1"/>
</dbReference>
<dbReference type="Gene3D" id="3.40.50.300">
    <property type="entry name" value="P-loop containing nucleotide triphosphate hydrolases"/>
    <property type="match status" value="1"/>
</dbReference>
<evidence type="ECO:0000256" key="3">
    <source>
        <dbReference type="ARBA" id="ARBA00023015"/>
    </source>
</evidence>
<dbReference type="Pfam" id="PF25601">
    <property type="entry name" value="AAA_lid_14"/>
    <property type="match status" value="1"/>
</dbReference>
<dbReference type="SMART" id="SM00091">
    <property type="entry name" value="PAS"/>
    <property type="match status" value="1"/>
</dbReference>
<dbReference type="EMBL" id="PGXC01000025">
    <property type="protein sequence ID" value="PKK89103.1"/>
    <property type="molecule type" value="Genomic_DNA"/>
</dbReference>
<evidence type="ECO:0000256" key="4">
    <source>
        <dbReference type="ARBA" id="ARBA00023163"/>
    </source>
</evidence>
<keyword evidence="2" id="KW-0067">ATP-binding</keyword>
<dbReference type="GO" id="GO:0006355">
    <property type="term" value="P:regulation of DNA-templated transcription"/>
    <property type="evidence" value="ECO:0007669"/>
    <property type="project" value="InterPro"/>
</dbReference>
<gene>
    <name evidence="8" type="ORF">CVV64_15875</name>
</gene>
<dbReference type="InterPro" id="IPR035965">
    <property type="entry name" value="PAS-like_dom_sf"/>
</dbReference>
<dbReference type="Proteomes" id="UP000233256">
    <property type="component" value="Unassembled WGS sequence"/>
</dbReference>
<protein>
    <submittedName>
        <fullName evidence="8">Fis family transcriptional regulator</fullName>
    </submittedName>
</protein>
<reference evidence="8 9" key="1">
    <citation type="journal article" date="2017" name="ISME J.">
        <title>Potential for microbial H2 and metal transformations associated with novel bacteria and archaea in deep terrestrial subsurface sediments.</title>
        <authorList>
            <person name="Hernsdorf A.W."/>
            <person name="Amano Y."/>
            <person name="Miyakawa K."/>
            <person name="Ise K."/>
            <person name="Suzuki Y."/>
            <person name="Anantharaman K."/>
            <person name="Probst A."/>
            <person name="Burstein D."/>
            <person name="Thomas B.C."/>
            <person name="Banfield J.F."/>
        </authorList>
    </citation>
    <scope>NUCLEOTIDE SEQUENCE [LARGE SCALE GENOMIC DNA]</scope>
    <source>
        <strain evidence="8">HGW-Wallbacteria-1</strain>
    </source>
</reference>
<accession>A0A2N1PL70</accession>
<dbReference type="CDD" id="cd00130">
    <property type="entry name" value="PAS"/>
    <property type="match status" value="1"/>
</dbReference>
<dbReference type="Gene3D" id="3.30.450.20">
    <property type="entry name" value="PAS domain"/>
    <property type="match status" value="1"/>
</dbReference>
<dbReference type="InterPro" id="IPR003593">
    <property type="entry name" value="AAA+_ATPase"/>
</dbReference>
<dbReference type="PRINTS" id="PR01590">
    <property type="entry name" value="HTHFIS"/>
</dbReference>
<dbReference type="NCBIfam" id="TIGR00229">
    <property type="entry name" value="sensory_box"/>
    <property type="match status" value="1"/>
</dbReference>
<dbReference type="InterPro" id="IPR002197">
    <property type="entry name" value="HTH_Fis"/>
</dbReference>
<organism evidence="8 9">
    <name type="scientific">Candidatus Wallbacteria bacterium HGW-Wallbacteria-1</name>
    <dbReference type="NCBI Taxonomy" id="2013854"/>
    <lineage>
        <taxon>Bacteria</taxon>
        <taxon>Candidatus Walliibacteriota</taxon>
    </lineage>
</organism>
<feature type="domain" description="Sigma-54 factor interaction" evidence="6">
    <location>
        <begin position="138"/>
        <end position="367"/>
    </location>
</feature>
<dbReference type="GO" id="GO:0043565">
    <property type="term" value="F:sequence-specific DNA binding"/>
    <property type="evidence" value="ECO:0007669"/>
    <property type="project" value="InterPro"/>
</dbReference>
<feature type="domain" description="PAS" evidence="7">
    <location>
        <begin position="6"/>
        <end position="51"/>
    </location>
</feature>
<name>A0A2N1PL70_9BACT</name>
<dbReference type="Gene3D" id="1.10.10.60">
    <property type="entry name" value="Homeodomain-like"/>
    <property type="match status" value="1"/>
</dbReference>
<evidence type="ECO:0000259" key="7">
    <source>
        <dbReference type="PROSITE" id="PS50112"/>
    </source>
</evidence>